<keyword evidence="3" id="KW-0805">Transcription regulation</keyword>
<accession>A0A3M7DED2</accession>
<dbReference type="AlphaFoldDB" id="A0A3M7DED2"/>
<dbReference type="InterPro" id="IPR007219">
    <property type="entry name" value="XnlR_reg_dom"/>
</dbReference>
<evidence type="ECO:0000313" key="9">
    <source>
        <dbReference type="EMBL" id="RMY62417.1"/>
    </source>
</evidence>
<keyword evidence="2" id="KW-0862">Zinc</keyword>
<dbReference type="EMBL" id="QWIN01000012">
    <property type="protein sequence ID" value="RMY62417.1"/>
    <property type="molecule type" value="Genomic_DNA"/>
</dbReference>
<feature type="domain" description="Xylanolytic transcriptional activator regulatory" evidence="8">
    <location>
        <begin position="15"/>
        <end position="72"/>
    </location>
</feature>
<name>A0A3M7DED2_HORWE</name>
<evidence type="ECO:0000256" key="7">
    <source>
        <dbReference type="SAM" id="MobiDB-lite"/>
    </source>
</evidence>
<gene>
    <name evidence="9" type="ORF">D0865_00440</name>
</gene>
<evidence type="ECO:0000256" key="4">
    <source>
        <dbReference type="ARBA" id="ARBA00023125"/>
    </source>
</evidence>
<dbReference type="Pfam" id="PF04082">
    <property type="entry name" value="Fungal_trans"/>
    <property type="match status" value="1"/>
</dbReference>
<evidence type="ECO:0000256" key="5">
    <source>
        <dbReference type="ARBA" id="ARBA00023163"/>
    </source>
</evidence>
<dbReference type="Proteomes" id="UP000270230">
    <property type="component" value="Unassembled WGS sequence"/>
</dbReference>
<dbReference type="PANTHER" id="PTHR31313:SF77">
    <property type="entry name" value="ZN(II)2CYS6 TRANSCRIPTION FACTOR (EUROFUNG)"/>
    <property type="match status" value="1"/>
</dbReference>
<evidence type="ECO:0000256" key="6">
    <source>
        <dbReference type="ARBA" id="ARBA00023242"/>
    </source>
</evidence>
<feature type="compositionally biased region" description="Polar residues" evidence="7">
    <location>
        <begin position="316"/>
        <end position="326"/>
    </location>
</feature>
<comment type="caution">
    <text evidence="9">The sequence shown here is derived from an EMBL/GenBank/DDBJ whole genome shotgun (WGS) entry which is preliminary data.</text>
</comment>
<dbReference type="GO" id="GO:0003677">
    <property type="term" value="F:DNA binding"/>
    <property type="evidence" value="ECO:0007669"/>
    <property type="project" value="UniProtKB-KW"/>
</dbReference>
<organism evidence="9 10">
    <name type="scientific">Hortaea werneckii</name>
    <name type="common">Black yeast</name>
    <name type="synonym">Cladosporium werneckii</name>
    <dbReference type="NCBI Taxonomy" id="91943"/>
    <lineage>
        <taxon>Eukaryota</taxon>
        <taxon>Fungi</taxon>
        <taxon>Dikarya</taxon>
        <taxon>Ascomycota</taxon>
        <taxon>Pezizomycotina</taxon>
        <taxon>Dothideomycetes</taxon>
        <taxon>Dothideomycetidae</taxon>
        <taxon>Mycosphaerellales</taxon>
        <taxon>Teratosphaeriaceae</taxon>
        <taxon>Hortaea</taxon>
    </lineage>
</organism>
<dbReference type="SMART" id="SM00906">
    <property type="entry name" value="Fungal_trans"/>
    <property type="match status" value="1"/>
</dbReference>
<evidence type="ECO:0000256" key="3">
    <source>
        <dbReference type="ARBA" id="ARBA00023015"/>
    </source>
</evidence>
<dbReference type="GO" id="GO:0006351">
    <property type="term" value="P:DNA-templated transcription"/>
    <property type="evidence" value="ECO:0007669"/>
    <property type="project" value="InterPro"/>
</dbReference>
<dbReference type="PANTHER" id="PTHR31313">
    <property type="entry name" value="TY1 ENHANCER ACTIVATOR"/>
    <property type="match status" value="1"/>
</dbReference>
<keyword evidence="6" id="KW-0539">Nucleus</keyword>
<evidence type="ECO:0000256" key="1">
    <source>
        <dbReference type="ARBA" id="ARBA00022723"/>
    </source>
</evidence>
<dbReference type="GO" id="GO:0008270">
    <property type="term" value="F:zinc ion binding"/>
    <property type="evidence" value="ECO:0007669"/>
    <property type="project" value="InterPro"/>
</dbReference>
<evidence type="ECO:0000259" key="8">
    <source>
        <dbReference type="SMART" id="SM00906"/>
    </source>
</evidence>
<sequence>MAMRLCFDLGLHVDSQPYVNCGVMTATEARSRQMAFWSCYNMNYQMSFSLGRPFTLDSSEITVTRPCAEKAREDVWRSCQTEFTGSPQEQLYLTPLITERRIVLCEIVEPIARALAICGCNHGFDGMGKKPPTAYPVIGTNDGGDITTSARTAVRNLLLASRCSRDTNHAYSMEYQYLLILVHRPWTSRRLHPVPFQGNGYRDARETCIRSSCKIAGYLAKFEKSFGCKRLDVETLQILPSAALILIFSAVCDGSSGSARAEVLSGLNTILRALDELSNTYDSARQHLDGLLHVQQRWYANYRSGPTKRCGDASGSAPNSIKRQRT</sequence>
<dbReference type="CDD" id="cd12148">
    <property type="entry name" value="fungal_TF_MHR"/>
    <property type="match status" value="1"/>
</dbReference>
<dbReference type="InterPro" id="IPR051615">
    <property type="entry name" value="Transcr_Regulatory_Elem"/>
</dbReference>
<protein>
    <recommendedName>
        <fullName evidence="8">Xylanolytic transcriptional activator regulatory domain-containing protein</fullName>
    </recommendedName>
</protein>
<keyword evidence="5" id="KW-0804">Transcription</keyword>
<keyword evidence="1" id="KW-0479">Metal-binding</keyword>
<evidence type="ECO:0000256" key="2">
    <source>
        <dbReference type="ARBA" id="ARBA00022833"/>
    </source>
</evidence>
<reference evidence="9 10" key="1">
    <citation type="journal article" date="2018" name="BMC Genomics">
        <title>Genomic evidence for intraspecific hybridization in a clonal and extremely halotolerant yeast.</title>
        <authorList>
            <person name="Gostincar C."/>
            <person name="Stajich J.E."/>
            <person name="Zupancic J."/>
            <person name="Zalar P."/>
            <person name="Gunde-Cimerman N."/>
        </authorList>
    </citation>
    <scope>NUCLEOTIDE SEQUENCE [LARGE SCALE GENOMIC DNA]</scope>
    <source>
        <strain evidence="9 10">EXF-151</strain>
    </source>
</reference>
<evidence type="ECO:0000313" key="10">
    <source>
        <dbReference type="Proteomes" id="UP000270230"/>
    </source>
</evidence>
<keyword evidence="4" id="KW-0238">DNA-binding</keyword>
<feature type="region of interest" description="Disordered" evidence="7">
    <location>
        <begin position="307"/>
        <end position="326"/>
    </location>
</feature>
<proteinExistence type="predicted"/>
<dbReference type="OrthoDB" id="2154091at2759"/>